<evidence type="ECO:0000313" key="2">
    <source>
        <dbReference type="EMBL" id="AWR94151.1"/>
    </source>
</evidence>
<feature type="transmembrane region" description="Helical" evidence="1">
    <location>
        <begin position="5"/>
        <end position="25"/>
    </location>
</feature>
<reference evidence="2 3" key="1">
    <citation type="submission" date="2018-05" db="EMBL/GenBank/DDBJ databases">
        <title>Complete Genome Sequences of Extremely Thermoacidophilic, Metal-Mobilizing Type-Strain Members of the Archaeal Family Sulfolobaceae: Acidianus brierleyi DSM-1651T, Acidianus sulfidivorans DSM-18786T, Metallosphaera hakonensis DSM-7519T, and Metallosphaera prunae DSM-10039T.</title>
        <authorList>
            <person name="Counts J.A."/>
            <person name="Kelly R.M."/>
        </authorList>
    </citation>
    <scope>NUCLEOTIDE SEQUENCE [LARGE SCALE GENOMIC DNA]</scope>
    <source>
        <strain evidence="2 3">DSM 1651</strain>
    </source>
</reference>
<protein>
    <submittedName>
        <fullName evidence="2">Uncharacterized protein</fullName>
    </submittedName>
</protein>
<dbReference type="AlphaFoldDB" id="A0A2U9IDP0"/>
<keyword evidence="1" id="KW-0472">Membrane</keyword>
<dbReference type="KEGG" id="abri:DFR85_05650"/>
<organism evidence="2 3">
    <name type="scientific">Acidianus brierleyi</name>
    <dbReference type="NCBI Taxonomy" id="41673"/>
    <lineage>
        <taxon>Archaea</taxon>
        <taxon>Thermoproteota</taxon>
        <taxon>Thermoprotei</taxon>
        <taxon>Sulfolobales</taxon>
        <taxon>Sulfolobaceae</taxon>
        <taxon>Acidianus</taxon>
    </lineage>
</organism>
<dbReference type="RefSeq" id="WP_110270032.1">
    <property type="nucleotide sequence ID" value="NZ_CP029289.2"/>
</dbReference>
<keyword evidence="3" id="KW-1185">Reference proteome</keyword>
<dbReference type="OrthoDB" id="34619at2157"/>
<name>A0A2U9IDP0_9CREN</name>
<evidence type="ECO:0000313" key="3">
    <source>
        <dbReference type="Proteomes" id="UP000248044"/>
    </source>
</evidence>
<gene>
    <name evidence="2" type="ORF">DFR85_05650</name>
</gene>
<sequence>MRKNIIIGIIAIALIIIGAFELLHITTPSTTIVQKPSSVQTIRPPTSFVLDPKDAENTTGIYPFYVGAWIEINNFNMPNFSFKNFTASNIFNKLFIGVLIHNSSVRSLDFIAQINITKNSQFSGFNKNSLLYGIVAALNSNISIKGSGEYKTFYYIYGNTSRSGIALAYNGTYFIGISLNGTSNNVYYVKNLLLKQIDSLIINGSITPAPPDILANISIPLIGWGYINNSIINNSSFYFIKNINKIPLNQGYVGFYSDNNTLVEMEISQYKNSTDAENVYEHIYSVINTSNFHTNISQGSISGAKYFTLTITNNSTITISYYNEYVIEIGTYGYLNLNNITQILKSEINIL</sequence>
<dbReference type="EMBL" id="CP029289">
    <property type="protein sequence ID" value="AWR94151.1"/>
    <property type="molecule type" value="Genomic_DNA"/>
</dbReference>
<dbReference type="Proteomes" id="UP000248044">
    <property type="component" value="Chromosome"/>
</dbReference>
<keyword evidence="1" id="KW-0812">Transmembrane</keyword>
<evidence type="ECO:0000256" key="1">
    <source>
        <dbReference type="SAM" id="Phobius"/>
    </source>
</evidence>
<keyword evidence="1" id="KW-1133">Transmembrane helix</keyword>
<accession>A0A2U9IDP0</accession>
<proteinExistence type="predicted"/>
<dbReference type="GeneID" id="36831620"/>